<comment type="caution">
    <text evidence="2">The sequence shown here is derived from an EMBL/GenBank/DDBJ whole genome shotgun (WGS) entry which is preliminary data.</text>
</comment>
<reference evidence="2" key="1">
    <citation type="journal article" date="2014" name="Front. Microbiol.">
        <title>High frequency of phylogenetically diverse reductive dehalogenase-homologous genes in deep subseafloor sedimentary metagenomes.</title>
        <authorList>
            <person name="Kawai M."/>
            <person name="Futagami T."/>
            <person name="Toyoda A."/>
            <person name="Takaki Y."/>
            <person name="Nishi S."/>
            <person name="Hori S."/>
            <person name="Arai W."/>
            <person name="Tsubouchi T."/>
            <person name="Morono Y."/>
            <person name="Uchiyama I."/>
            <person name="Ito T."/>
            <person name="Fujiyama A."/>
            <person name="Inagaki F."/>
            <person name="Takami H."/>
        </authorList>
    </citation>
    <scope>NUCLEOTIDE SEQUENCE</scope>
    <source>
        <strain evidence="2">Expedition CK06-06</strain>
    </source>
</reference>
<dbReference type="Gene3D" id="3.40.50.300">
    <property type="entry name" value="P-loop containing nucleotide triphosphate hydrolases"/>
    <property type="match status" value="1"/>
</dbReference>
<organism evidence="2">
    <name type="scientific">marine sediment metagenome</name>
    <dbReference type="NCBI Taxonomy" id="412755"/>
    <lineage>
        <taxon>unclassified sequences</taxon>
        <taxon>metagenomes</taxon>
        <taxon>ecological metagenomes</taxon>
    </lineage>
</organism>
<proteinExistence type="predicted"/>
<feature type="non-terminal residue" evidence="2">
    <location>
        <position position="134"/>
    </location>
</feature>
<evidence type="ECO:0000259" key="1">
    <source>
        <dbReference type="Pfam" id="PF03976"/>
    </source>
</evidence>
<dbReference type="EMBL" id="BARS01018975">
    <property type="protein sequence ID" value="GAF86540.1"/>
    <property type="molecule type" value="Genomic_DNA"/>
</dbReference>
<gene>
    <name evidence="2" type="ORF">S01H1_30802</name>
</gene>
<dbReference type="AlphaFoldDB" id="X0UDJ8"/>
<dbReference type="InterPro" id="IPR027417">
    <property type="entry name" value="P-loop_NTPase"/>
</dbReference>
<evidence type="ECO:0000313" key="2">
    <source>
        <dbReference type="EMBL" id="GAF86540.1"/>
    </source>
</evidence>
<dbReference type="SUPFAM" id="SSF52540">
    <property type="entry name" value="P-loop containing nucleoside triphosphate hydrolases"/>
    <property type="match status" value="1"/>
</dbReference>
<protein>
    <recommendedName>
        <fullName evidence="1">Polyphosphate kinase-2-related domain-containing protein</fullName>
    </recommendedName>
</protein>
<sequence>MTKKDKKPKKMKRKAYEQELAKFEIELVKLQGWIKQKGLKVAVIFEGRDSAGKGGVIKRITYRLSPRVARVVALPTPTEKEKTQWYFQRYIPHLPSAGEMVLFDRSWYNRAGVERVMGFCTDEQYTEFKGEFQH</sequence>
<dbReference type="InterPro" id="IPR022488">
    <property type="entry name" value="PPK2-related"/>
</dbReference>
<accession>X0UDJ8</accession>
<name>X0UDJ8_9ZZZZ</name>
<dbReference type="PANTHER" id="PTHR34383">
    <property type="entry name" value="POLYPHOSPHATE:AMP PHOSPHOTRANSFERASE-RELATED"/>
    <property type="match status" value="1"/>
</dbReference>
<feature type="domain" description="Polyphosphate kinase-2-related" evidence="1">
    <location>
        <begin position="11"/>
        <end position="132"/>
    </location>
</feature>
<dbReference type="PANTHER" id="PTHR34383:SF1">
    <property type="entry name" value="ADP-POLYPHOSPHATE PHOSPHOTRANSFERASE"/>
    <property type="match status" value="1"/>
</dbReference>
<dbReference type="Pfam" id="PF03976">
    <property type="entry name" value="PPK2"/>
    <property type="match status" value="1"/>
</dbReference>